<evidence type="ECO:0000313" key="5">
    <source>
        <dbReference type="Proteomes" id="UP001169063"/>
    </source>
</evidence>
<dbReference type="PROSITE" id="PS50977">
    <property type="entry name" value="HTH_TETR_2"/>
    <property type="match status" value="1"/>
</dbReference>
<keyword evidence="5" id="KW-1185">Reference proteome</keyword>
<protein>
    <submittedName>
        <fullName evidence="4">TetR/AcrR family transcriptional regulator</fullName>
    </submittedName>
</protein>
<reference evidence="4" key="1">
    <citation type="submission" date="2023-07" db="EMBL/GenBank/DDBJ databases">
        <title>Brevundimonas soil sp. nov., isolated from the soil of chemical plant.</title>
        <authorList>
            <person name="Wu N."/>
        </authorList>
    </citation>
    <scope>NUCLEOTIDE SEQUENCE</scope>
    <source>
        <strain evidence="4">XZ-24</strain>
    </source>
</reference>
<evidence type="ECO:0000256" key="2">
    <source>
        <dbReference type="PROSITE-ProRule" id="PRU00335"/>
    </source>
</evidence>
<dbReference type="SUPFAM" id="SSF48498">
    <property type="entry name" value="Tetracyclin repressor-like, C-terminal domain"/>
    <property type="match status" value="1"/>
</dbReference>
<dbReference type="InterPro" id="IPR050109">
    <property type="entry name" value="HTH-type_TetR-like_transc_reg"/>
</dbReference>
<evidence type="ECO:0000256" key="1">
    <source>
        <dbReference type="ARBA" id="ARBA00023125"/>
    </source>
</evidence>
<sequence length="205" mass="22293">MTATSPRPNLRQQAKMRTRAKVLDAARKLLSEGGYAACTIRDVAALAGMSTGAVFANFKDKDDLIDAVLVEEIQGLSEEMRAAAEQGEQVDQRLVSVLHTVADRSQHRLSLLRAAISQVCAGRPDADRIREALREPVSVLSGVLEDGARKGELSDRLDASGAAEWIWDGCQAQMRRAADHNLPREVVQQRLDQAAQLLLTGARAL</sequence>
<evidence type="ECO:0000313" key="4">
    <source>
        <dbReference type="EMBL" id="MDO1560048.1"/>
    </source>
</evidence>
<proteinExistence type="predicted"/>
<gene>
    <name evidence="4" type="ORF">Q0812_11480</name>
</gene>
<dbReference type="PRINTS" id="PR00455">
    <property type="entry name" value="HTHTETR"/>
</dbReference>
<dbReference type="EMBL" id="JAUKTR010000005">
    <property type="protein sequence ID" value="MDO1560048.1"/>
    <property type="molecule type" value="Genomic_DNA"/>
</dbReference>
<dbReference type="Proteomes" id="UP001169063">
    <property type="component" value="Unassembled WGS sequence"/>
</dbReference>
<dbReference type="PANTHER" id="PTHR30055">
    <property type="entry name" value="HTH-TYPE TRANSCRIPTIONAL REGULATOR RUTR"/>
    <property type="match status" value="1"/>
</dbReference>
<dbReference type="InterPro" id="IPR036271">
    <property type="entry name" value="Tet_transcr_reg_TetR-rel_C_sf"/>
</dbReference>
<dbReference type="Gene3D" id="1.10.357.10">
    <property type="entry name" value="Tetracycline Repressor, domain 2"/>
    <property type="match status" value="1"/>
</dbReference>
<name>A0ABT8SQM1_9CAUL</name>
<keyword evidence="1 2" id="KW-0238">DNA-binding</keyword>
<organism evidence="4 5">
    <name type="scientific">Peiella sedimenti</name>
    <dbReference type="NCBI Taxonomy" id="3061083"/>
    <lineage>
        <taxon>Bacteria</taxon>
        <taxon>Pseudomonadati</taxon>
        <taxon>Pseudomonadota</taxon>
        <taxon>Alphaproteobacteria</taxon>
        <taxon>Caulobacterales</taxon>
        <taxon>Caulobacteraceae</taxon>
        <taxon>Peiella</taxon>
    </lineage>
</organism>
<evidence type="ECO:0000259" key="3">
    <source>
        <dbReference type="PROSITE" id="PS50977"/>
    </source>
</evidence>
<accession>A0ABT8SQM1</accession>
<dbReference type="InterPro" id="IPR009057">
    <property type="entry name" value="Homeodomain-like_sf"/>
</dbReference>
<dbReference type="PANTHER" id="PTHR30055:SF226">
    <property type="entry name" value="HTH-TYPE TRANSCRIPTIONAL REGULATOR PKSA"/>
    <property type="match status" value="1"/>
</dbReference>
<feature type="DNA-binding region" description="H-T-H motif" evidence="2">
    <location>
        <begin position="39"/>
        <end position="58"/>
    </location>
</feature>
<comment type="caution">
    <text evidence="4">The sequence shown here is derived from an EMBL/GenBank/DDBJ whole genome shotgun (WGS) entry which is preliminary data.</text>
</comment>
<dbReference type="SUPFAM" id="SSF46689">
    <property type="entry name" value="Homeodomain-like"/>
    <property type="match status" value="1"/>
</dbReference>
<dbReference type="RefSeq" id="WP_302110479.1">
    <property type="nucleotide sequence ID" value="NZ_JAUKTR010000005.1"/>
</dbReference>
<feature type="domain" description="HTH tetR-type" evidence="3">
    <location>
        <begin position="16"/>
        <end position="76"/>
    </location>
</feature>
<dbReference type="Pfam" id="PF00440">
    <property type="entry name" value="TetR_N"/>
    <property type="match status" value="1"/>
</dbReference>
<dbReference type="InterPro" id="IPR001647">
    <property type="entry name" value="HTH_TetR"/>
</dbReference>